<evidence type="ECO:0000313" key="2">
    <source>
        <dbReference type="EMBL" id="AKJ68859.1"/>
    </source>
</evidence>
<dbReference type="InterPro" id="IPR029052">
    <property type="entry name" value="Metallo-depent_PP-like"/>
</dbReference>
<dbReference type="GO" id="GO:0016787">
    <property type="term" value="F:hydrolase activity"/>
    <property type="evidence" value="ECO:0007669"/>
    <property type="project" value="InterPro"/>
</dbReference>
<gene>
    <name evidence="2" type="ORF">ABW99_12150</name>
</gene>
<dbReference type="Pfam" id="PF00149">
    <property type="entry name" value="Metallophos"/>
    <property type="match status" value="1"/>
</dbReference>
<dbReference type="STRING" id="445709.ABW99_12150"/>
<feature type="domain" description="Calcineurin-like phosphoesterase" evidence="1">
    <location>
        <begin position="1"/>
        <end position="220"/>
    </location>
</feature>
<sequence>MRIRILSDLHLEFNLPREIPEVDCDLVVLAGDISNREAGIEWAGRSFRQPVVYVPGNHEYYEGELGSVEQAMRHAAAQFGHVHYLNQDVAVFAPERIRVIGVTLWTDYALFPHVDSIDAMHACASTLADHRWITVRPEDAAIRPFEPADALSLHRRQCRWLADRLGEPFDGKTVVVTHHAPHPGSLHPRFAQDIVSAGFVTDLSALMGPACLWVHGHTHDSFDYLASGTRIVCNPRGYIGRHSGIPENPRFDWARVVEI</sequence>
<proteinExistence type="predicted"/>
<dbReference type="PANTHER" id="PTHR37844">
    <property type="entry name" value="SER/THR PROTEIN PHOSPHATASE SUPERFAMILY (AFU_ORTHOLOGUE AFUA_1G14840)"/>
    <property type="match status" value="1"/>
</dbReference>
<dbReference type="InterPro" id="IPR004843">
    <property type="entry name" value="Calcineurin-like_PHP"/>
</dbReference>
<accession>A0A0G3ES41</accession>
<dbReference type="KEGG" id="ptx:ABW99_12150"/>
<dbReference type="AlphaFoldDB" id="A0A0G3ES41"/>
<dbReference type="Proteomes" id="UP000036700">
    <property type="component" value="Chromosome"/>
</dbReference>
<reference evidence="3" key="1">
    <citation type="submission" date="2015-06" db="EMBL/GenBank/DDBJ databases">
        <authorList>
            <person name="Lim Y.L."/>
            <person name="Ee R."/>
            <person name="Yong D."/>
            <person name="How K.Y."/>
            <person name="Yin W.F."/>
            <person name="Chan K.G."/>
        </authorList>
    </citation>
    <scope>NUCLEOTIDE SEQUENCE [LARGE SCALE GENOMIC DNA]</scope>
    <source>
        <strain evidence="3">DSM 25325</strain>
    </source>
</reference>
<dbReference type="Gene3D" id="3.60.21.10">
    <property type="match status" value="1"/>
</dbReference>
<keyword evidence="3" id="KW-1185">Reference proteome</keyword>
<protein>
    <submittedName>
        <fullName evidence="2">Metallophosphoesterase</fullName>
    </submittedName>
</protein>
<name>A0A0G3ES41_9BURK</name>
<organism evidence="2 3">
    <name type="scientific">Pandoraea thiooxydans</name>
    <dbReference type="NCBI Taxonomy" id="445709"/>
    <lineage>
        <taxon>Bacteria</taxon>
        <taxon>Pseudomonadati</taxon>
        <taxon>Pseudomonadota</taxon>
        <taxon>Betaproteobacteria</taxon>
        <taxon>Burkholderiales</taxon>
        <taxon>Burkholderiaceae</taxon>
        <taxon>Pandoraea</taxon>
    </lineage>
</organism>
<dbReference type="SUPFAM" id="SSF56300">
    <property type="entry name" value="Metallo-dependent phosphatases"/>
    <property type="match status" value="1"/>
</dbReference>
<dbReference type="OrthoDB" id="356681at2"/>
<dbReference type="PATRIC" id="fig|445709.3.peg.2584"/>
<evidence type="ECO:0000313" key="3">
    <source>
        <dbReference type="Proteomes" id="UP000036700"/>
    </source>
</evidence>
<dbReference type="RefSeq" id="WP_047214752.1">
    <property type="nucleotide sequence ID" value="NZ_CP011568.3"/>
</dbReference>
<dbReference type="PANTHER" id="PTHR37844:SF2">
    <property type="entry name" value="SER_THR PROTEIN PHOSPHATASE SUPERFAMILY (AFU_ORTHOLOGUE AFUA_1G14840)"/>
    <property type="match status" value="1"/>
</dbReference>
<dbReference type="EMBL" id="CP011568">
    <property type="protein sequence ID" value="AKJ68859.1"/>
    <property type="molecule type" value="Genomic_DNA"/>
</dbReference>
<evidence type="ECO:0000259" key="1">
    <source>
        <dbReference type="Pfam" id="PF00149"/>
    </source>
</evidence>